<feature type="compositionally biased region" description="Acidic residues" evidence="2">
    <location>
        <begin position="283"/>
        <end position="292"/>
    </location>
</feature>
<evidence type="ECO:0000313" key="4">
    <source>
        <dbReference type="EMBL" id="KIO23409.1"/>
    </source>
</evidence>
<evidence type="ECO:0000313" key="5">
    <source>
        <dbReference type="Proteomes" id="UP000054248"/>
    </source>
</evidence>
<dbReference type="Proteomes" id="UP000054248">
    <property type="component" value="Unassembled WGS sequence"/>
</dbReference>
<evidence type="ECO:0000256" key="1">
    <source>
        <dbReference type="ARBA" id="ARBA00009856"/>
    </source>
</evidence>
<dbReference type="GO" id="GO:0005737">
    <property type="term" value="C:cytoplasm"/>
    <property type="evidence" value="ECO:0007669"/>
    <property type="project" value="TreeGrafter"/>
</dbReference>
<evidence type="ECO:0000259" key="3">
    <source>
        <dbReference type="Pfam" id="PF07985"/>
    </source>
</evidence>
<reference evidence="5" key="2">
    <citation type="submission" date="2015-01" db="EMBL/GenBank/DDBJ databases">
        <title>Evolutionary Origins and Diversification of the Mycorrhizal Mutualists.</title>
        <authorList>
            <consortium name="DOE Joint Genome Institute"/>
            <consortium name="Mycorrhizal Genomics Consortium"/>
            <person name="Kohler A."/>
            <person name="Kuo A."/>
            <person name="Nagy L.G."/>
            <person name="Floudas D."/>
            <person name="Copeland A."/>
            <person name="Barry K.W."/>
            <person name="Cichocki N."/>
            <person name="Veneault-Fourrey C."/>
            <person name="LaButti K."/>
            <person name="Lindquist E.A."/>
            <person name="Lipzen A."/>
            <person name="Lundell T."/>
            <person name="Morin E."/>
            <person name="Murat C."/>
            <person name="Riley R."/>
            <person name="Ohm R."/>
            <person name="Sun H."/>
            <person name="Tunlid A."/>
            <person name="Henrissat B."/>
            <person name="Grigoriev I.V."/>
            <person name="Hibbett D.S."/>
            <person name="Martin F."/>
        </authorList>
    </citation>
    <scope>NUCLEOTIDE SEQUENCE [LARGE SCALE GENOMIC DNA]</scope>
    <source>
        <strain evidence="5">MUT 4182</strain>
    </source>
</reference>
<protein>
    <recommendedName>
        <fullName evidence="3">SRR1-like domain-containing protein</fullName>
    </recommendedName>
</protein>
<feature type="region of interest" description="Disordered" evidence="2">
    <location>
        <begin position="246"/>
        <end position="301"/>
    </location>
</feature>
<dbReference type="GO" id="GO:0005634">
    <property type="term" value="C:nucleus"/>
    <property type="evidence" value="ECO:0007669"/>
    <property type="project" value="TreeGrafter"/>
</dbReference>
<reference evidence="4 5" key="1">
    <citation type="submission" date="2014-04" db="EMBL/GenBank/DDBJ databases">
        <authorList>
            <consortium name="DOE Joint Genome Institute"/>
            <person name="Kuo A."/>
            <person name="Girlanda M."/>
            <person name="Perotto S."/>
            <person name="Kohler A."/>
            <person name="Nagy L.G."/>
            <person name="Floudas D."/>
            <person name="Copeland A."/>
            <person name="Barry K.W."/>
            <person name="Cichocki N."/>
            <person name="Veneault-Fourrey C."/>
            <person name="LaButti K."/>
            <person name="Lindquist E.A."/>
            <person name="Lipzen A."/>
            <person name="Lundell T."/>
            <person name="Morin E."/>
            <person name="Murat C."/>
            <person name="Sun H."/>
            <person name="Tunlid A."/>
            <person name="Henrissat B."/>
            <person name="Grigoriev I.V."/>
            <person name="Hibbett D.S."/>
            <person name="Martin F."/>
            <person name="Nordberg H.P."/>
            <person name="Cantor M.N."/>
            <person name="Hua S.X."/>
        </authorList>
    </citation>
    <scope>NUCLEOTIDE SEQUENCE [LARGE SCALE GENOMIC DNA]</scope>
    <source>
        <strain evidence="4 5">MUT 4182</strain>
    </source>
</reference>
<dbReference type="EMBL" id="KN823085">
    <property type="protein sequence ID" value="KIO23409.1"/>
    <property type="molecule type" value="Genomic_DNA"/>
</dbReference>
<dbReference type="InterPro" id="IPR012942">
    <property type="entry name" value="SRR1-like"/>
</dbReference>
<dbReference type="PANTHER" id="PTHR28626:SF3">
    <property type="entry name" value="SRR1-LIKE PROTEIN"/>
    <property type="match status" value="1"/>
</dbReference>
<name>A0A0C3QEH7_9AGAM</name>
<keyword evidence="5" id="KW-1185">Reference proteome</keyword>
<proteinExistence type="inferred from homology"/>
<dbReference type="AlphaFoldDB" id="A0A0C3QEH7"/>
<comment type="similarity">
    <text evidence="1">Belongs to the SRR1 family.</text>
</comment>
<accession>A0A0C3QEH7</accession>
<organism evidence="4 5">
    <name type="scientific">Tulasnella calospora MUT 4182</name>
    <dbReference type="NCBI Taxonomy" id="1051891"/>
    <lineage>
        <taxon>Eukaryota</taxon>
        <taxon>Fungi</taxon>
        <taxon>Dikarya</taxon>
        <taxon>Basidiomycota</taxon>
        <taxon>Agaricomycotina</taxon>
        <taxon>Agaricomycetes</taxon>
        <taxon>Cantharellales</taxon>
        <taxon>Tulasnellaceae</taxon>
        <taxon>Tulasnella</taxon>
    </lineage>
</organism>
<dbReference type="Pfam" id="PF07985">
    <property type="entry name" value="SRR1"/>
    <property type="match status" value="1"/>
</dbReference>
<sequence>MTSLASSALELPDNGFVYVSKAKKKRKGNSRTLVSEPLSLQNQLGLTRQEFQSSEEWTGFRQFLGGITQELSGRHSTKRGLCLGLGSPSTSIDSRWQLVLLLDLVNRFGIDPPAIEIYDPLFTQDEISQLQSLGLSILSENLGGRHTIDEGTLLYLPHCPMMLLERLLRANWSREKLETLVLVGNDVGEWIEGRRSHQAKYTCIERIVPFLSSTSFPPDAFGVATTAFAGISFQVVKFDVSPPKQPGAADLQLGGSAPSRKKKRRPTMGAETLGPALLPTDDSFWDLPEEDSSLAHDQEVL</sequence>
<dbReference type="PANTHER" id="PTHR28626">
    <property type="entry name" value="SRR1-LIKE PROTEIN"/>
    <property type="match status" value="1"/>
</dbReference>
<dbReference type="HOGENOM" id="CLU_062516_2_1_1"/>
<dbReference type="InterPro" id="IPR040044">
    <property type="entry name" value="SRR1L"/>
</dbReference>
<dbReference type="OrthoDB" id="551431at2759"/>
<feature type="domain" description="SRR1-like" evidence="3">
    <location>
        <begin position="73"/>
        <end position="234"/>
    </location>
</feature>
<gene>
    <name evidence="4" type="ORF">M407DRAFT_214681</name>
</gene>
<evidence type="ECO:0000256" key="2">
    <source>
        <dbReference type="SAM" id="MobiDB-lite"/>
    </source>
</evidence>